<dbReference type="InParanoid" id="A0A177CRG4"/>
<evidence type="ECO:0000256" key="4">
    <source>
        <dbReference type="ARBA" id="ARBA00040565"/>
    </source>
</evidence>
<dbReference type="InterPro" id="IPR002136">
    <property type="entry name" value="Ribosomal_uL4"/>
</dbReference>
<sequence>MASPRIASPMRGVSYQLSRLSLRQDAVPKSLSASFARSITTSTVSSITTSADGFVPVKPFEEQTVLATIHKFPSLEPLRLQSYPANYLNLPTRRDILHRAVVYEGDMTRLGTAHKKNRYEVRGSAKKIRPQKGSGRARLGDKNSPMLRGGGLSHGPRHRDFSTELPKKVYDLAWRTALSYRWRKGELIIVDNAIELESPSQRLLNHIFEVHERERGKGRSLLVTSEDRPFLEEALDKMDRGRQALTWDLVDVKDLLELQRIIIERKALWNIFKEHRSDLQGLRVPGDLQREPEDPASHDFMPGWTQFHALMTAPHAEREAVRAEAYESTAYERWTRAEALPESDPEKLQLTVSAFELLAEAKDLARKQLPAMETLSAIRKEKNAIVAKLEEDGDPEGALSQAQVDAAEANLAIKERKVNGLELKAQAAEHRRDAYRFRGKKGRAEEMEKRAGNLRTEMALAEDSLLYAKIHLAKSTAETLSEQGDVVEAEKYEAEAEELQARLNEIRRQAEEESVDEKSEYTEEDIRTAEIEAKKAAEKQ</sequence>
<organism evidence="7 8">
    <name type="scientific">Paraphaeosphaeria sporulosa</name>
    <dbReference type="NCBI Taxonomy" id="1460663"/>
    <lineage>
        <taxon>Eukaryota</taxon>
        <taxon>Fungi</taxon>
        <taxon>Dikarya</taxon>
        <taxon>Ascomycota</taxon>
        <taxon>Pezizomycotina</taxon>
        <taxon>Dothideomycetes</taxon>
        <taxon>Pleosporomycetidae</taxon>
        <taxon>Pleosporales</taxon>
        <taxon>Massarineae</taxon>
        <taxon>Didymosphaeriaceae</taxon>
        <taxon>Paraphaeosphaeria</taxon>
    </lineage>
</organism>
<evidence type="ECO:0000256" key="6">
    <source>
        <dbReference type="SAM" id="MobiDB-lite"/>
    </source>
</evidence>
<dbReference type="Gene3D" id="3.40.1370.10">
    <property type="match status" value="1"/>
</dbReference>
<name>A0A177CRG4_9PLEO</name>
<dbReference type="Pfam" id="PF00573">
    <property type="entry name" value="Ribosomal_L4"/>
    <property type="match status" value="1"/>
</dbReference>
<evidence type="ECO:0000256" key="2">
    <source>
        <dbReference type="ARBA" id="ARBA00022980"/>
    </source>
</evidence>
<dbReference type="GO" id="GO:1990904">
    <property type="term" value="C:ribonucleoprotein complex"/>
    <property type="evidence" value="ECO:0007669"/>
    <property type="project" value="UniProtKB-KW"/>
</dbReference>
<feature type="region of interest" description="Disordered" evidence="6">
    <location>
        <begin position="121"/>
        <end position="160"/>
    </location>
</feature>
<accession>A0A177CRG4</accession>
<dbReference type="NCBIfam" id="TIGR03953">
    <property type="entry name" value="rplD_bact"/>
    <property type="match status" value="1"/>
</dbReference>
<keyword evidence="5" id="KW-0175">Coiled coil</keyword>
<dbReference type="Proteomes" id="UP000077069">
    <property type="component" value="Unassembled WGS sequence"/>
</dbReference>
<dbReference type="RefSeq" id="XP_018040478.1">
    <property type="nucleotide sequence ID" value="XM_018175310.1"/>
</dbReference>
<dbReference type="AlphaFoldDB" id="A0A177CRG4"/>
<reference evidence="7 8" key="1">
    <citation type="submission" date="2016-05" db="EMBL/GenBank/DDBJ databases">
        <title>Comparative analysis of secretome profiles of manganese(II)-oxidizing ascomycete fungi.</title>
        <authorList>
            <consortium name="DOE Joint Genome Institute"/>
            <person name="Zeiner C.A."/>
            <person name="Purvine S.O."/>
            <person name="Zink E.M."/>
            <person name="Wu S."/>
            <person name="Pasa-Tolic L."/>
            <person name="Chaput D.L."/>
            <person name="Haridas S."/>
            <person name="Grigoriev I.V."/>
            <person name="Santelli C.M."/>
            <person name="Hansel C.M."/>
        </authorList>
    </citation>
    <scope>NUCLEOTIDE SEQUENCE [LARGE SCALE GENOMIC DNA]</scope>
    <source>
        <strain evidence="7 8">AP3s5-JAC2a</strain>
    </source>
</reference>
<evidence type="ECO:0000313" key="7">
    <source>
        <dbReference type="EMBL" id="OAG10113.1"/>
    </source>
</evidence>
<dbReference type="SUPFAM" id="SSF52166">
    <property type="entry name" value="Ribosomal protein L4"/>
    <property type="match status" value="1"/>
</dbReference>
<dbReference type="GO" id="GO:0005840">
    <property type="term" value="C:ribosome"/>
    <property type="evidence" value="ECO:0007669"/>
    <property type="project" value="UniProtKB-KW"/>
</dbReference>
<dbReference type="GO" id="GO:0006412">
    <property type="term" value="P:translation"/>
    <property type="evidence" value="ECO:0007669"/>
    <property type="project" value="InterPro"/>
</dbReference>
<dbReference type="OrthoDB" id="275876at2759"/>
<dbReference type="GO" id="GO:0003735">
    <property type="term" value="F:structural constituent of ribosome"/>
    <property type="evidence" value="ECO:0007669"/>
    <property type="project" value="InterPro"/>
</dbReference>
<gene>
    <name evidence="7" type="ORF">CC84DRAFT_1112087</name>
</gene>
<comment type="similarity">
    <text evidence="1">Belongs to the universal ribosomal protein uL4 family.</text>
</comment>
<evidence type="ECO:0000313" key="8">
    <source>
        <dbReference type="Proteomes" id="UP000077069"/>
    </source>
</evidence>
<feature type="coiled-coil region" evidence="5">
    <location>
        <begin position="372"/>
        <end position="464"/>
    </location>
</feature>
<keyword evidence="8" id="KW-1185">Reference proteome</keyword>
<dbReference type="GeneID" id="28758796"/>
<dbReference type="InterPro" id="IPR023574">
    <property type="entry name" value="Ribosomal_uL4_dom_sf"/>
</dbReference>
<feature type="region of interest" description="Disordered" evidence="6">
    <location>
        <begin position="507"/>
        <end position="526"/>
    </location>
</feature>
<dbReference type="PANTHER" id="PTHR10746">
    <property type="entry name" value="50S RIBOSOMAL PROTEIN L4"/>
    <property type="match status" value="1"/>
</dbReference>
<evidence type="ECO:0000256" key="5">
    <source>
        <dbReference type="SAM" id="Coils"/>
    </source>
</evidence>
<evidence type="ECO:0000256" key="3">
    <source>
        <dbReference type="ARBA" id="ARBA00023274"/>
    </source>
</evidence>
<evidence type="ECO:0000256" key="1">
    <source>
        <dbReference type="ARBA" id="ARBA00010528"/>
    </source>
</evidence>
<proteinExistence type="inferred from homology"/>
<dbReference type="EMBL" id="KV441549">
    <property type="protein sequence ID" value="OAG10113.1"/>
    <property type="molecule type" value="Genomic_DNA"/>
</dbReference>
<protein>
    <recommendedName>
        <fullName evidence="4">Large ribosomal subunit protein uL4m</fullName>
    </recommendedName>
</protein>
<keyword evidence="3" id="KW-0687">Ribonucleoprotein</keyword>
<keyword evidence="2 7" id="KW-0689">Ribosomal protein</keyword>
<dbReference type="STRING" id="1460663.A0A177CRG4"/>
<dbReference type="InterPro" id="IPR013005">
    <property type="entry name" value="Ribosomal_uL4-like"/>
</dbReference>
<dbReference type="PANTHER" id="PTHR10746:SF6">
    <property type="entry name" value="LARGE RIBOSOMAL SUBUNIT PROTEIN UL4M"/>
    <property type="match status" value="1"/>
</dbReference>